<evidence type="ECO:0000313" key="2">
    <source>
        <dbReference type="EMBL" id="JAD85938.1"/>
    </source>
</evidence>
<dbReference type="EMBL" id="GBRH01211957">
    <property type="protein sequence ID" value="JAD85938.1"/>
    <property type="molecule type" value="Transcribed_RNA"/>
</dbReference>
<accession>A0A0A9DGX7</accession>
<sequence>MALCASLLFVTCKCAGSGVEYMTESMLDLCCKSRIETGKNRCYAWLVIA</sequence>
<dbReference type="AlphaFoldDB" id="A0A0A9DGX7"/>
<organism evidence="2">
    <name type="scientific">Arundo donax</name>
    <name type="common">Giant reed</name>
    <name type="synonym">Donax arundinaceus</name>
    <dbReference type="NCBI Taxonomy" id="35708"/>
    <lineage>
        <taxon>Eukaryota</taxon>
        <taxon>Viridiplantae</taxon>
        <taxon>Streptophyta</taxon>
        <taxon>Embryophyta</taxon>
        <taxon>Tracheophyta</taxon>
        <taxon>Spermatophyta</taxon>
        <taxon>Magnoliopsida</taxon>
        <taxon>Liliopsida</taxon>
        <taxon>Poales</taxon>
        <taxon>Poaceae</taxon>
        <taxon>PACMAD clade</taxon>
        <taxon>Arundinoideae</taxon>
        <taxon>Arundineae</taxon>
        <taxon>Arundo</taxon>
    </lineage>
</organism>
<protein>
    <submittedName>
        <fullName evidence="2">Uncharacterized protein</fullName>
    </submittedName>
</protein>
<reference evidence="2" key="2">
    <citation type="journal article" date="2015" name="Data Brief">
        <title>Shoot transcriptome of the giant reed, Arundo donax.</title>
        <authorList>
            <person name="Barrero R.A."/>
            <person name="Guerrero F.D."/>
            <person name="Moolhuijzen P."/>
            <person name="Goolsby J.A."/>
            <person name="Tidwell J."/>
            <person name="Bellgard S.E."/>
            <person name="Bellgard M.I."/>
        </authorList>
    </citation>
    <scope>NUCLEOTIDE SEQUENCE</scope>
    <source>
        <tissue evidence="2">Shoot tissue taken approximately 20 cm above the soil surface</tissue>
    </source>
</reference>
<feature type="chain" id="PRO_5002044953" evidence="1">
    <location>
        <begin position="19"/>
        <end position="49"/>
    </location>
</feature>
<name>A0A0A9DGX7_ARUDO</name>
<reference evidence="2" key="1">
    <citation type="submission" date="2014-09" db="EMBL/GenBank/DDBJ databases">
        <authorList>
            <person name="Magalhaes I.L.F."/>
            <person name="Oliveira U."/>
            <person name="Santos F.R."/>
            <person name="Vidigal T.H.D.A."/>
            <person name="Brescovit A.D."/>
            <person name="Santos A.J."/>
        </authorList>
    </citation>
    <scope>NUCLEOTIDE SEQUENCE</scope>
    <source>
        <tissue evidence="2">Shoot tissue taken approximately 20 cm above the soil surface</tissue>
    </source>
</reference>
<keyword evidence="1" id="KW-0732">Signal</keyword>
<proteinExistence type="predicted"/>
<evidence type="ECO:0000256" key="1">
    <source>
        <dbReference type="SAM" id="SignalP"/>
    </source>
</evidence>
<feature type="signal peptide" evidence="1">
    <location>
        <begin position="1"/>
        <end position="18"/>
    </location>
</feature>